<evidence type="ECO:0000313" key="3">
    <source>
        <dbReference type="Proteomes" id="UP000789405"/>
    </source>
</evidence>
<feature type="non-terminal residue" evidence="2">
    <location>
        <position position="1"/>
    </location>
</feature>
<proteinExistence type="predicted"/>
<protein>
    <submittedName>
        <fullName evidence="2">14486_t:CDS:1</fullName>
    </submittedName>
</protein>
<feature type="region of interest" description="Disordered" evidence="1">
    <location>
        <begin position="1"/>
        <end position="21"/>
    </location>
</feature>
<organism evidence="2 3">
    <name type="scientific">Dentiscutata erythropus</name>
    <dbReference type="NCBI Taxonomy" id="1348616"/>
    <lineage>
        <taxon>Eukaryota</taxon>
        <taxon>Fungi</taxon>
        <taxon>Fungi incertae sedis</taxon>
        <taxon>Mucoromycota</taxon>
        <taxon>Glomeromycotina</taxon>
        <taxon>Glomeromycetes</taxon>
        <taxon>Diversisporales</taxon>
        <taxon>Gigasporaceae</taxon>
        <taxon>Dentiscutata</taxon>
    </lineage>
</organism>
<comment type="caution">
    <text evidence="2">The sequence shown here is derived from an EMBL/GenBank/DDBJ whole genome shotgun (WGS) entry which is preliminary data.</text>
</comment>
<dbReference type="OrthoDB" id="2474894at2759"/>
<reference evidence="2" key="1">
    <citation type="submission" date="2021-06" db="EMBL/GenBank/DDBJ databases">
        <authorList>
            <person name="Kallberg Y."/>
            <person name="Tangrot J."/>
            <person name="Rosling A."/>
        </authorList>
    </citation>
    <scope>NUCLEOTIDE SEQUENCE</scope>
    <source>
        <strain evidence="2">MA453B</strain>
    </source>
</reference>
<evidence type="ECO:0000256" key="1">
    <source>
        <dbReference type="SAM" id="MobiDB-lite"/>
    </source>
</evidence>
<dbReference type="EMBL" id="CAJVPY010011214">
    <property type="protein sequence ID" value="CAG8725211.1"/>
    <property type="molecule type" value="Genomic_DNA"/>
</dbReference>
<dbReference type="AlphaFoldDB" id="A0A9N9I7M6"/>
<evidence type="ECO:0000313" key="2">
    <source>
        <dbReference type="EMBL" id="CAG8725211.1"/>
    </source>
</evidence>
<gene>
    <name evidence="2" type="ORF">DERYTH_LOCUS14655</name>
</gene>
<name>A0A9N9I7M6_9GLOM</name>
<accession>A0A9N9I7M6</accession>
<keyword evidence="3" id="KW-1185">Reference proteome</keyword>
<sequence length="83" mass="9119">TIMNQATNVQPQNNQSQRLPNIGGSQRVQRAQHNVNLSINATAVQRYNELVEGGNPFSGLQSSEISVQTTEFQTELFLGLSFA</sequence>
<dbReference type="Proteomes" id="UP000789405">
    <property type="component" value="Unassembled WGS sequence"/>
</dbReference>